<feature type="compositionally biased region" description="Gly residues" evidence="1">
    <location>
        <begin position="30"/>
        <end position="40"/>
    </location>
</feature>
<protein>
    <submittedName>
        <fullName evidence="2">Uncharacterized protein</fullName>
    </submittedName>
</protein>
<reference evidence="2" key="1">
    <citation type="submission" date="2020-02" db="EMBL/GenBank/DDBJ databases">
        <authorList>
            <person name="Meier V. D."/>
        </authorList>
    </citation>
    <scope>NUCLEOTIDE SEQUENCE</scope>
    <source>
        <strain evidence="2">AVDCRST_MAG08</strain>
    </source>
</reference>
<feature type="non-terminal residue" evidence="2">
    <location>
        <position position="1"/>
    </location>
</feature>
<feature type="compositionally biased region" description="Low complexity" evidence="1">
    <location>
        <begin position="42"/>
        <end position="68"/>
    </location>
</feature>
<dbReference type="EMBL" id="CADCTG010000290">
    <property type="protein sequence ID" value="CAA9281178.1"/>
    <property type="molecule type" value="Genomic_DNA"/>
</dbReference>
<proteinExistence type="predicted"/>
<accession>A0A6J4JKX6</accession>
<organism evidence="2">
    <name type="scientific">uncultured Acetobacteraceae bacterium</name>
    <dbReference type="NCBI Taxonomy" id="169975"/>
    <lineage>
        <taxon>Bacteria</taxon>
        <taxon>Pseudomonadati</taxon>
        <taxon>Pseudomonadota</taxon>
        <taxon>Alphaproteobacteria</taxon>
        <taxon>Acetobacterales</taxon>
        <taxon>Acetobacteraceae</taxon>
        <taxon>environmental samples</taxon>
    </lineage>
</organism>
<feature type="non-terminal residue" evidence="2">
    <location>
        <position position="132"/>
    </location>
</feature>
<feature type="compositionally biased region" description="Basic residues" evidence="1">
    <location>
        <begin position="80"/>
        <end position="91"/>
    </location>
</feature>
<evidence type="ECO:0000256" key="1">
    <source>
        <dbReference type="SAM" id="MobiDB-lite"/>
    </source>
</evidence>
<gene>
    <name evidence="2" type="ORF">AVDCRST_MAG08-3777</name>
</gene>
<evidence type="ECO:0000313" key="2">
    <source>
        <dbReference type="EMBL" id="CAA9281178.1"/>
    </source>
</evidence>
<feature type="region of interest" description="Disordered" evidence="1">
    <location>
        <begin position="1"/>
        <end position="132"/>
    </location>
</feature>
<sequence length="132" mass="14031">DARRAFRPHRPRLRMRAGPRVVAGHHPAGRGRGGGAGRAGDGPRPAGPRQRPFLPVRRAGLGDGALRAAVRRGEPDRALRGHAHRRRRGHAGQHVPGRRLGAVEDVPRVGAAAGDQRHPGHGRAALGAARRL</sequence>
<name>A0A6J4JKX6_9PROT</name>
<dbReference type="AlphaFoldDB" id="A0A6J4JKX6"/>
<feature type="compositionally biased region" description="Low complexity" evidence="1">
    <location>
        <begin position="122"/>
        <end position="132"/>
    </location>
</feature>
<feature type="compositionally biased region" description="Basic residues" evidence="1">
    <location>
        <begin position="1"/>
        <end position="17"/>
    </location>
</feature>